<dbReference type="InterPro" id="IPR003593">
    <property type="entry name" value="AAA+_ATPase"/>
</dbReference>
<feature type="region of interest" description="Disordered" evidence="11">
    <location>
        <begin position="251"/>
        <end position="294"/>
    </location>
</feature>
<evidence type="ECO:0000256" key="5">
    <source>
        <dbReference type="ARBA" id="ARBA00022737"/>
    </source>
</evidence>
<evidence type="ECO:0000256" key="7">
    <source>
        <dbReference type="ARBA" id="ARBA00022840"/>
    </source>
</evidence>
<keyword evidence="7" id="KW-0067">ATP-binding</keyword>
<evidence type="ECO:0000313" key="14">
    <source>
        <dbReference type="Proteomes" id="UP000029482"/>
    </source>
</evidence>
<dbReference type="OrthoDB" id="501320at2"/>
<dbReference type="SMART" id="SM00382">
    <property type="entry name" value="AAA"/>
    <property type="match status" value="2"/>
</dbReference>
<dbReference type="Gene3D" id="3.40.50.300">
    <property type="entry name" value="P-loop containing nucleotide triphosphate hydrolases"/>
    <property type="match status" value="2"/>
</dbReference>
<dbReference type="SUPFAM" id="SSF52540">
    <property type="entry name" value="P-loop containing nucleoside triphosphate hydrolases"/>
    <property type="match status" value="2"/>
</dbReference>
<evidence type="ECO:0000256" key="9">
    <source>
        <dbReference type="ARBA" id="ARBA00023136"/>
    </source>
</evidence>
<evidence type="ECO:0000256" key="1">
    <source>
        <dbReference type="ARBA" id="ARBA00004202"/>
    </source>
</evidence>
<evidence type="ECO:0000256" key="3">
    <source>
        <dbReference type="ARBA" id="ARBA00022448"/>
    </source>
</evidence>
<dbReference type="InterPro" id="IPR015856">
    <property type="entry name" value="ABC_transpr_CbiO/EcfA_su"/>
</dbReference>
<dbReference type="Proteomes" id="UP000029482">
    <property type="component" value="Chromosome"/>
</dbReference>
<keyword evidence="9" id="KW-0472">Membrane</keyword>
<keyword evidence="8" id="KW-1278">Translocase</keyword>
<evidence type="ECO:0000256" key="6">
    <source>
        <dbReference type="ARBA" id="ARBA00022741"/>
    </source>
</evidence>
<evidence type="ECO:0000256" key="4">
    <source>
        <dbReference type="ARBA" id="ARBA00022475"/>
    </source>
</evidence>
<proteinExistence type="inferred from homology"/>
<gene>
    <name evidence="13" type="ORF">SGLAU_04430</name>
</gene>
<dbReference type="AlphaFoldDB" id="A0A089WZQ3"/>
<evidence type="ECO:0000256" key="10">
    <source>
        <dbReference type="ARBA" id="ARBA00025157"/>
    </source>
</evidence>
<dbReference type="STRING" id="1907.SGLAU_04430"/>
<dbReference type="RefSeq" id="WP_052413608.1">
    <property type="nucleotide sequence ID" value="NZ_CP009438.1"/>
</dbReference>
<evidence type="ECO:0000259" key="12">
    <source>
        <dbReference type="PROSITE" id="PS50893"/>
    </source>
</evidence>
<sequence length="498" mass="53938">MIELRNVRWAYQGGDTAVLDGLDLHIRRGETVVVCGPSGSGKSSALRLMNGLIPHFHDGKLEGEVRVAGEPITDLAQVGRVTGTVLQHPRRQFFTDTIDTELAFALENFGTPPERIRERVREVVAEFRLDELDGRLRELSGGQQQRVACAAAVTHGPPALLLDEPTSNLSPQGIADLTAILRHLRERGTTLVIAEHRLHYLRELADRIVVMQDGRVAKEWCRDEFPSLTEEMMREEGLRSLDAPERVHVAPASAYGPSVEPGESRPEDTESTSAAGGATAVAPAAGRETAGGETAGGGVVLRGIRCAFRGRPVLDITEAHLPAGVITAVTGPNGAGKTTLARVLAGLQRHSGEVLLDGRTMSRSRRQRETAIVMQDVQRQLFTDSVTAELRLGAVPEQAPHAATVLADLDLDHFDERHPLSLSGGQQQRLVVATARLSGRRVVIFDEPSSGVDRRHLRSMTRTMRDVAEGGAVVLLISHDADLLALAADRELRLRPIG</sequence>
<dbReference type="PANTHER" id="PTHR43553:SF23">
    <property type="entry name" value="ABC TRANSPORTER ATP-BINDING COMPONENT"/>
    <property type="match status" value="1"/>
</dbReference>
<name>A0A089WZQ3_STRGA</name>
<dbReference type="InterPro" id="IPR027417">
    <property type="entry name" value="P-loop_NTPase"/>
</dbReference>
<dbReference type="eggNOG" id="COG3845">
    <property type="taxonomic scope" value="Bacteria"/>
</dbReference>
<keyword evidence="5" id="KW-0677">Repeat</keyword>
<dbReference type="GO" id="GO:0042626">
    <property type="term" value="F:ATPase-coupled transmembrane transporter activity"/>
    <property type="evidence" value="ECO:0007669"/>
    <property type="project" value="TreeGrafter"/>
</dbReference>
<accession>A0A089WZQ3</accession>
<comment type="function">
    <text evidence="10">Probably part of an ABC transporter complex. Responsible for energy coupling to the transport system.</text>
</comment>
<comment type="subcellular location">
    <subcellularLocation>
        <location evidence="1">Cell membrane</location>
        <topology evidence="1">Peripheral membrane protein</topology>
    </subcellularLocation>
</comment>
<feature type="domain" description="ABC transporter" evidence="12">
    <location>
        <begin position="2"/>
        <end position="238"/>
    </location>
</feature>
<dbReference type="EMBL" id="CP009438">
    <property type="protein sequence ID" value="AIR96912.1"/>
    <property type="molecule type" value="Genomic_DNA"/>
</dbReference>
<dbReference type="PANTHER" id="PTHR43553">
    <property type="entry name" value="HEAVY METAL TRANSPORTER"/>
    <property type="match status" value="1"/>
</dbReference>
<keyword evidence="14" id="KW-1185">Reference proteome</keyword>
<dbReference type="PROSITE" id="PS50893">
    <property type="entry name" value="ABC_TRANSPORTER_2"/>
    <property type="match status" value="2"/>
</dbReference>
<dbReference type="GO" id="GO:0043190">
    <property type="term" value="C:ATP-binding cassette (ABC) transporter complex"/>
    <property type="evidence" value="ECO:0007669"/>
    <property type="project" value="TreeGrafter"/>
</dbReference>
<evidence type="ECO:0000256" key="8">
    <source>
        <dbReference type="ARBA" id="ARBA00022967"/>
    </source>
</evidence>
<dbReference type="InterPro" id="IPR050095">
    <property type="entry name" value="ECF_ABC_transporter_ATP-bd"/>
</dbReference>
<keyword evidence="3" id="KW-0813">Transport</keyword>
<dbReference type="GO" id="GO:0005524">
    <property type="term" value="F:ATP binding"/>
    <property type="evidence" value="ECO:0007669"/>
    <property type="project" value="UniProtKB-KW"/>
</dbReference>
<dbReference type="CDD" id="cd03225">
    <property type="entry name" value="ABC_cobalt_CbiO_domain1"/>
    <property type="match status" value="1"/>
</dbReference>
<dbReference type="HOGENOM" id="CLU_000604_86_7_11"/>
<comment type="similarity">
    <text evidence="2">Belongs to the ABC transporter superfamily.</text>
</comment>
<dbReference type="Pfam" id="PF00005">
    <property type="entry name" value="ABC_tran"/>
    <property type="match status" value="2"/>
</dbReference>
<dbReference type="InterPro" id="IPR003439">
    <property type="entry name" value="ABC_transporter-like_ATP-bd"/>
</dbReference>
<keyword evidence="6" id="KW-0547">Nucleotide-binding</keyword>
<feature type="domain" description="ABC transporter" evidence="12">
    <location>
        <begin position="299"/>
        <end position="497"/>
    </location>
</feature>
<keyword evidence="4" id="KW-1003">Cell membrane</keyword>
<evidence type="ECO:0000256" key="11">
    <source>
        <dbReference type="SAM" id="MobiDB-lite"/>
    </source>
</evidence>
<reference evidence="14" key="1">
    <citation type="journal article" date="2015" name="J. Biotechnol.">
        <title>Complete genome sequence of the actinobacterium Streptomyces glaucescens GLA.O (DSM 40922) consisting of a linear chromosome and one linear plasmid.</title>
        <authorList>
            <person name="Ortseifen V."/>
            <person name="Winkler A."/>
            <person name="Albersmeier A."/>
            <person name="Wendler S."/>
            <person name="Puhler A."/>
            <person name="Kalinowski J."/>
            <person name="Ruckert C."/>
        </authorList>
    </citation>
    <scope>NUCLEOTIDE SEQUENCE [LARGE SCALE GENOMIC DNA]</scope>
    <source>
        <strain evidence="14">DSM 40922 / GLA O</strain>
    </source>
</reference>
<evidence type="ECO:0000313" key="13">
    <source>
        <dbReference type="EMBL" id="AIR96912.1"/>
    </source>
</evidence>
<dbReference type="KEGG" id="sgu:SGLAU_04430"/>
<evidence type="ECO:0000256" key="2">
    <source>
        <dbReference type="ARBA" id="ARBA00005417"/>
    </source>
</evidence>
<feature type="compositionally biased region" description="Low complexity" evidence="11">
    <location>
        <begin position="271"/>
        <end position="292"/>
    </location>
</feature>
<dbReference type="GO" id="GO:0016887">
    <property type="term" value="F:ATP hydrolysis activity"/>
    <property type="evidence" value="ECO:0007669"/>
    <property type="project" value="InterPro"/>
</dbReference>
<protein>
    <recommendedName>
        <fullName evidence="12">ABC transporter domain-containing protein</fullName>
    </recommendedName>
</protein>
<organism evidence="13 14">
    <name type="scientific">Streptomyces glaucescens</name>
    <dbReference type="NCBI Taxonomy" id="1907"/>
    <lineage>
        <taxon>Bacteria</taxon>
        <taxon>Bacillati</taxon>
        <taxon>Actinomycetota</taxon>
        <taxon>Actinomycetes</taxon>
        <taxon>Kitasatosporales</taxon>
        <taxon>Streptomycetaceae</taxon>
        <taxon>Streptomyces</taxon>
    </lineage>
</organism>